<dbReference type="GO" id="GO:0004497">
    <property type="term" value="F:monooxygenase activity"/>
    <property type="evidence" value="ECO:0007669"/>
    <property type="project" value="UniProtKB-KW"/>
</dbReference>
<comment type="caution">
    <text evidence="9">The sequence shown here is derived from an EMBL/GenBank/DDBJ whole genome shotgun (WGS) entry which is preliminary data.</text>
</comment>
<keyword evidence="6 8" id="KW-0503">Monooxygenase</keyword>
<dbReference type="EMBL" id="BPVZ01000022">
    <property type="protein sequence ID" value="GKV04726.1"/>
    <property type="molecule type" value="Genomic_DNA"/>
</dbReference>
<keyword evidence="2 7" id="KW-0349">Heme</keyword>
<gene>
    <name evidence="9" type="ORF">SLEP1_g16840</name>
</gene>
<dbReference type="InterPro" id="IPR050651">
    <property type="entry name" value="Plant_Cytochrome_P450_Monoox"/>
</dbReference>
<feature type="binding site" description="axial binding residue" evidence="7">
    <location>
        <position position="101"/>
    </location>
    <ligand>
        <name>heme</name>
        <dbReference type="ChEBI" id="CHEBI:30413"/>
    </ligand>
    <ligandPart>
        <name>Fe</name>
        <dbReference type="ChEBI" id="CHEBI:18248"/>
    </ligandPart>
</feature>
<dbReference type="PROSITE" id="PS00086">
    <property type="entry name" value="CYTOCHROME_P450"/>
    <property type="match status" value="1"/>
</dbReference>
<evidence type="ECO:0008006" key="11">
    <source>
        <dbReference type="Google" id="ProtNLM"/>
    </source>
</evidence>
<evidence type="ECO:0000256" key="5">
    <source>
        <dbReference type="ARBA" id="ARBA00023004"/>
    </source>
</evidence>
<keyword evidence="3 7" id="KW-0479">Metal-binding</keyword>
<accession>A0AAV5J1D9</accession>
<keyword evidence="4 8" id="KW-0560">Oxidoreductase</keyword>
<comment type="cofactor">
    <cofactor evidence="7">
        <name>heme</name>
        <dbReference type="ChEBI" id="CHEBI:30413"/>
    </cofactor>
</comment>
<dbReference type="AlphaFoldDB" id="A0AAV5J1D9"/>
<evidence type="ECO:0000256" key="3">
    <source>
        <dbReference type="ARBA" id="ARBA00022723"/>
    </source>
</evidence>
<evidence type="ECO:0000313" key="10">
    <source>
        <dbReference type="Proteomes" id="UP001054252"/>
    </source>
</evidence>
<dbReference type="PANTHER" id="PTHR47947">
    <property type="entry name" value="CYTOCHROME P450 82C3-RELATED"/>
    <property type="match status" value="1"/>
</dbReference>
<evidence type="ECO:0000256" key="6">
    <source>
        <dbReference type="ARBA" id="ARBA00023033"/>
    </source>
</evidence>
<evidence type="ECO:0000256" key="8">
    <source>
        <dbReference type="RuleBase" id="RU000461"/>
    </source>
</evidence>
<dbReference type="Gene3D" id="1.10.630.10">
    <property type="entry name" value="Cytochrome P450"/>
    <property type="match status" value="1"/>
</dbReference>
<dbReference type="SUPFAM" id="SSF48264">
    <property type="entry name" value="Cytochrome P450"/>
    <property type="match status" value="1"/>
</dbReference>
<dbReference type="InterPro" id="IPR002401">
    <property type="entry name" value="Cyt_P450_E_grp-I"/>
</dbReference>
<dbReference type="InterPro" id="IPR017972">
    <property type="entry name" value="Cyt_P450_CS"/>
</dbReference>
<reference evidence="9 10" key="1">
    <citation type="journal article" date="2021" name="Commun. Biol.">
        <title>The genome of Shorea leprosula (Dipterocarpaceae) highlights the ecological relevance of drought in aseasonal tropical rainforests.</title>
        <authorList>
            <person name="Ng K.K.S."/>
            <person name="Kobayashi M.J."/>
            <person name="Fawcett J.A."/>
            <person name="Hatakeyama M."/>
            <person name="Paape T."/>
            <person name="Ng C.H."/>
            <person name="Ang C.C."/>
            <person name="Tnah L.H."/>
            <person name="Lee C.T."/>
            <person name="Nishiyama T."/>
            <person name="Sese J."/>
            <person name="O'Brien M.J."/>
            <person name="Copetti D."/>
            <person name="Mohd Noor M.I."/>
            <person name="Ong R.C."/>
            <person name="Putra M."/>
            <person name="Sireger I.Z."/>
            <person name="Indrioko S."/>
            <person name="Kosugi Y."/>
            <person name="Izuno A."/>
            <person name="Isagi Y."/>
            <person name="Lee S.L."/>
            <person name="Shimizu K.K."/>
        </authorList>
    </citation>
    <scope>NUCLEOTIDE SEQUENCE [LARGE SCALE GENOMIC DNA]</scope>
    <source>
        <strain evidence="9">214</strain>
    </source>
</reference>
<evidence type="ECO:0000256" key="1">
    <source>
        <dbReference type="ARBA" id="ARBA00010617"/>
    </source>
</evidence>
<dbReference type="PRINTS" id="PR00463">
    <property type="entry name" value="EP450I"/>
</dbReference>
<evidence type="ECO:0000256" key="4">
    <source>
        <dbReference type="ARBA" id="ARBA00023002"/>
    </source>
</evidence>
<dbReference type="GO" id="GO:0016705">
    <property type="term" value="F:oxidoreductase activity, acting on paired donors, with incorporation or reduction of molecular oxygen"/>
    <property type="evidence" value="ECO:0007669"/>
    <property type="project" value="InterPro"/>
</dbReference>
<evidence type="ECO:0000256" key="7">
    <source>
        <dbReference type="PIRSR" id="PIRSR602401-1"/>
    </source>
</evidence>
<keyword evidence="5 7" id="KW-0408">Iron</keyword>
<evidence type="ECO:0000313" key="9">
    <source>
        <dbReference type="EMBL" id="GKV04726.1"/>
    </source>
</evidence>
<dbReference type="GO" id="GO:0020037">
    <property type="term" value="F:heme binding"/>
    <property type="evidence" value="ECO:0007669"/>
    <property type="project" value="InterPro"/>
</dbReference>
<keyword evidence="10" id="KW-1185">Reference proteome</keyword>
<protein>
    <recommendedName>
        <fullName evidence="11">Cytochrome P450</fullName>
    </recommendedName>
</protein>
<dbReference type="Proteomes" id="UP001054252">
    <property type="component" value="Unassembled WGS sequence"/>
</dbReference>
<dbReference type="InterPro" id="IPR036396">
    <property type="entry name" value="Cyt_P450_sf"/>
</dbReference>
<sequence>MESDMDKLEYLQAVVKKALRLYPAGPLSGPREFSEDCVVGGYHVPKRTRLIVNLWKMQRDPRVWSDPLEFRPERFLTTHKDIDVKGQHFELLPFGGGRRLCPGVTFGLQMTQLVLASLLQAFDISTPGNASVDMTESPGLTNIKATPLEIMVKPRLSFSLYDQLWLTTWNSEVS</sequence>
<evidence type="ECO:0000256" key="2">
    <source>
        <dbReference type="ARBA" id="ARBA00022617"/>
    </source>
</evidence>
<comment type="similarity">
    <text evidence="1 8">Belongs to the cytochrome P450 family.</text>
</comment>
<dbReference type="InterPro" id="IPR001128">
    <property type="entry name" value="Cyt_P450"/>
</dbReference>
<proteinExistence type="inferred from homology"/>
<organism evidence="9 10">
    <name type="scientific">Rubroshorea leprosula</name>
    <dbReference type="NCBI Taxonomy" id="152421"/>
    <lineage>
        <taxon>Eukaryota</taxon>
        <taxon>Viridiplantae</taxon>
        <taxon>Streptophyta</taxon>
        <taxon>Embryophyta</taxon>
        <taxon>Tracheophyta</taxon>
        <taxon>Spermatophyta</taxon>
        <taxon>Magnoliopsida</taxon>
        <taxon>eudicotyledons</taxon>
        <taxon>Gunneridae</taxon>
        <taxon>Pentapetalae</taxon>
        <taxon>rosids</taxon>
        <taxon>malvids</taxon>
        <taxon>Malvales</taxon>
        <taxon>Dipterocarpaceae</taxon>
        <taxon>Rubroshorea</taxon>
    </lineage>
</organism>
<dbReference type="PANTHER" id="PTHR47947:SF39">
    <property type="entry name" value="CYTOCHROME P450"/>
    <property type="match status" value="1"/>
</dbReference>
<dbReference type="GO" id="GO:0005506">
    <property type="term" value="F:iron ion binding"/>
    <property type="evidence" value="ECO:0007669"/>
    <property type="project" value="InterPro"/>
</dbReference>
<dbReference type="Pfam" id="PF00067">
    <property type="entry name" value="p450"/>
    <property type="match status" value="1"/>
</dbReference>
<name>A0AAV5J1D9_9ROSI</name>